<keyword evidence="3" id="KW-1185">Reference proteome</keyword>
<name>Q14W09_9VIRU</name>
<feature type="region of interest" description="Disordered" evidence="1">
    <location>
        <begin position="447"/>
        <end position="555"/>
    </location>
</feature>
<feature type="compositionally biased region" description="Acidic residues" evidence="1">
    <location>
        <begin position="540"/>
        <end position="555"/>
    </location>
</feature>
<accession>Q14W09</accession>
<feature type="region of interest" description="Disordered" evidence="1">
    <location>
        <begin position="377"/>
        <end position="428"/>
    </location>
</feature>
<dbReference type="EMBL" id="DQ665652">
    <property type="protein sequence ID" value="ABG25597.1"/>
    <property type="molecule type" value="Genomic_DNA"/>
</dbReference>
<feature type="compositionally biased region" description="Polar residues" evidence="1">
    <location>
        <begin position="418"/>
        <end position="428"/>
    </location>
</feature>
<feature type="region of interest" description="Disordered" evidence="1">
    <location>
        <begin position="1"/>
        <end position="234"/>
    </location>
</feature>
<protein>
    <submittedName>
        <fullName evidence="2">ORF97</fullName>
    </submittedName>
</protein>
<feature type="compositionally biased region" description="Acidic residues" evidence="1">
    <location>
        <begin position="93"/>
        <end position="105"/>
    </location>
</feature>
<dbReference type="Proteomes" id="UP000120576">
    <property type="component" value="Genome"/>
</dbReference>
<feature type="compositionally biased region" description="Basic and acidic residues" evidence="1">
    <location>
        <begin position="161"/>
        <end position="204"/>
    </location>
</feature>
<dbReference type="KEGG" id="vg:5179410"/>
<feature type="compositionally biased region" description="Low complexity" evidence="1">
    <location>
        <begin position="146"/>
        <end position="160"/>
    </location>
</feature>
<dbReference type="RefSeq" id="YP_656605.1">
    <property type="nucleotide sequence ID" value="NC_008210.1"/>
</dbReference>
<evidence type="ECO:0000313" key="3">
    <source>
        <dbReference type="Proteomes" id="UP000120576"/>
    </source>
</evidence>
<feature type="compositionally biased region" description="Basic and acidic residues" evidence="1">
    <location>
        <begin position="39"/>
        <end position="60"/>
    </location>
</feature>
<organism evidence="2 3">
    <name type="scientific">Ranid herpesvirus 2</name>
    <dbReference type="NCBI Taxonomy" id="389214"/>
    <lineage>
        <taxon>Viruses</taxon>
        <taxon>Duplodnaviria</taxon>
        <taxon>Heunggongvirae</taxon>
        <taxon>Peploviricota</taxon>
        <taxon>Herviviricetes</taxon>
        <taxon>Herpesvirales</taxon>
        <taxon>Alloherpesviridae</taxon>
        <taxon>Batravirus</taxon>
        <taxon>Batravirus ranidallo2</taxon>
    </lineage>
</organism>
<reference evidence="2 3" key="1">
    <citation type="journal article" date="2006" name="J. Gen. Virol.">
        <title>Genome sequences of two frog herpesviruses.</title>
        <authorList>
            <person name="Davison A.J."/>
            <person name="Cunningham C."/>
            <person name="Sauerbier W."/>
            <person name="McKinnell R.G."/>
        </authorList>
    </citation>
    <scope>NUCLEOTIDE SEQUENCE [LARGE SCALE GENOMIC DNA]</scope>
    <source>
        <strain evidence="2">ATCC VR-568</strain>
    </source>
</reference>
<feature type="compositionally biased region" description="Polar residues" evidence="1">
    <location>
        <begin position="63"/>
        <end position="84"/>
    </location>
</feature>
<evidence type="ECO:0000256" key="1">
    <source>
        <dbReference type="SAM" id="MobiDB-lite"/>
    </source>
</evidence>
<feature type="compositionally biased region" description="Polar residues" evidence="1">
    <location>
        <begin position="7"/>
        <end position="16"/>
    </location>
</feature>
<dbReference type="GeneID" id="5179410"/>
<feature type="compositionally biased region" description="Low complexity" evidence="1">
    <location>
        <begin position="388"/>
        <end position="402"/>
    </location>
</feature>
<feature type="compositionally biased region" description="Basic and acidic residues" evidence="1">
    <location>
        <begin position="112"/>
        <end position="121"/>
    </location>
</feature>
<sequence length="555" mass="61979">MEKHTAASHSGYNYASRTHAGRMNPTSSKLISTIKKKRNPAEEPRSLSRTVADRTVDKYRQYYNRSAASTKKTFITRPGQSKTAQPPARQEEQSECDLSESESVMEEAQQQPERHEKKKSPLNENGKRKRHTRSPSPKRRERSRSRSSSSSSGSSSSSSPERNDSRGRRGQKNERRERQRAPSKGRDRKQSGRKYEREGRAEKKVSKKGSRKNKDSSTERSCSPQEAPAPKKKCKLLNVSPEEKLTFALNTLNTTMSVLSPILKEHQHATKDLSQLQDEMEDFFVKTHPGTNGIDPAVGYHTTLRSIKNDTMKKLQSLELFRTACTELHKTLCNKAVEPEGDEEMCDQLLEAAKNIANKAVSSSSAKDYERSMNTFNAASHQQKKHAPSSSVPSTSASSTSPKFGHFAAPKSMPHLQHSPTKARTSQQSILLQDNVELHAEDNDFLDLSESSTNSTPLKKKQSRKGGMADLILPSKPTPKVTAAPPVSESKRKKSKPEKNEDVARQQQQQQLDSELMPPPSTSTPLVCSARNPHFVSNNNDDDDDGEADEFDLDN</sequence>
<feature type="compositionally biased region" description="Basic residues" evidence="1">
    <location>
        <begin position="127"/>
        <end position="145"/>
    </location>
</feature>
<evidence type="ECO:0000313" key="2">
    <source>
        <dbReference type="EMBL" id="ABG25597.1"/>
    </source>
</evidence>
<proteinExistence type="predicted"/>